<dbReference type="AlphaFoldDB" id="A0A0E9UD54"/>
<organism evidence="1">
    <name type="scientific">Anguilla anguilla</name>
    <name type="common">European freshwater eel</name>
    <name type="synonym">Muraena anguilla</name>
    <dbReference type="NCBI Taxonomy" id="7936"/>
    <lineage>
        <taxon>Eukaryota</taxon>
        <taxon>Metazoa</taxon>
        <taxon>Chordata</taxon>
        <taxon>Craniata</taxon>
        <taxon>Vertebrata</taxon>
        <taxon>Euteleostomi</taxon>
        <taxon>Actinopterygii</taxon>
        <taxon>Neopterygii</taxon>
        <taxon>Teleostei</taxon>
        <taxon>Anguilliformes</taxon>
        <taxon>Anguillidae</taxon>
        <taxon>Anguilla</taxon>
    </lineage>
</organism>
<protein>
    <submittedName>
        <fullName evidence="1">Uncharacterized protein</fullName>
    </submittedName>
</protein>
<accession>A0A0E9UD54</accession>
<name>A0A0E9UD54_ANGAN</name>
<evidence type="ECO:0000313" key="1">
    <source>
        <dbReference type="EMBL" id="JAH63692.1"/>
    </source>
</evidence>
<sequence>MKFCTVQRPGFYAVKLYIHFFLINPNVCITKTVHLCKRFWMTSKQRFISLILSQRAEQLASIILT</sequence>
<dbReference type="EMBL" id="GBXM01044885">
    <property type="protein sequence ID" value="JAH63692.1"/>
    <property type="molecule type" value="Transcribed_RNA"/>
</dbReference>
<proteinExistence type="predicted"/>
<reference evidence="1" key="1">
    <citation type="submission" date="2014-11" db="EMBL/GenBank/DDBJ databases">
        <authorList>
            <person name="Amaro Gonzalez C."/>
        </authorList>
    </citation>
    <scope>NUCLEOTIDE SEQUENCE</scope>
</reference>
<reference evidence="1" key="2">
    <citation type="journal article" date="2015" name="Fish Shellfish Immunol.">
        <title>Early steps in the European eel (Anguilla anguilla)-Vibrio vulnificus interaction in the gills: Role of the RtxA13 toxin.</title>
        <authorList>
            <person name="Callol A."/>
            <person name="Pajuelo D."/>
            <person name="Ebbesson L."/>
            <person name="Teles M."/>
            <person name="MacKenzie S."/>
            <person name="Amaro C."/>
        </authorList>
    </citation>
    <scope>NUCLEOTIDE SEQUENCE</scope>
</reference>